<name>A0A6G0XVA4_9STRA</name>
<evidence type="ECO:0000259" key="3">
    <source>
        <dbReference type="PROSITE" id="PS51017"/>
    </source>
</evidence>
<comment type="subcellular location">
    <subcellularLocation>
        <location evidence="1">Nucleus</location>
    </subcellularLocation>
</comment>
<organism evidence="4 5">
    <name type="scientific">Aphanomyces euteiches</name>
    <dbReference type="NCBI Taxonomy" id="100861"/>
    <lineage>
        <taxon>Eukaryota</taxon>
        <taxon>Sar</taxon>
        <taxon>Stramenopiles</taxon>
        <taxon>Oomycota</taxon>
        <taxon>Saprolegniomycetes</taxon>
        <taxon>Saprolegniales</taxon>
        <taxon>Verrucalvaceae</taxon>
        <taxon>Aphanomyces</taxon>
    </lineage>
</organism>
<evidence type="ECO:0000313" key="4">
    <source>
        <dbReference type="EMBL" id="KAF0744590.1"/>
    </source>
</evidence>
<sequence>MTTTMNIMPMLAPDYSHLYSHVEVDGFTFQDLQSPSDFDFDNDADAAKDIDDFTSLLATVEDEETARDIDEFASLMSSLSKGPEKEDELSDVSIDDLLNETSAEPTPSVRSGLKVRFEYAPEDDSDDEDDEEPVANTTSLPFHFLAPIDPRCVIQTPVFKTLDSRIPMVSIPKMDVAFGSVNFGTPTRKPLLKIGNTITAPNSPSRSSVSSGYDGESSVAYVHDADKCWVCKSVKSEERKRVLHRYVEKRYRRNWKRGARYTARSRVASSRVREGGRFVTKCEWVAKKQKKKTKNRKNQGKRPSRCILLGTFACIC</sequence>
<dbReference type="Proteomes" id="UP000481153">
    <property type="component" value="Unassembled WGS sequence"/>
</dbReference>
<proteinExistence type="predicted"/>
<evidence type="ECO:0000256" key="2">
    <source>
        <dbReference type="ARBA" id="ARBA00023242"/>
    </source>
</evidence>
<evidence type="ECO:0000256" key="1">
    <source>
        <dbReference type="ARBA" id="ARBA00004123"/>
    </source>
</evidence>
<gene>
    <name evidence="4" type="ORF">Ae201684_001059</name>
</gene>
<dbReference type="GO" id="GO:0005634">
    <property type="term" value="C:nucleus"/>
    <property type="evidence" value="ECO:0007669"/>
    <property type="project" value="UniProtKB-SubCell"/>
</dbReference>
<dbReference type="AlphaFoldDB" id="A0A6G0XVA4"/>
<comment type="caution">
    <text evidence="4">The sequence shown here is derived from an EMBL/GenBank/DDBJ whole genome shotgun (WGS) entry which is preliminary data.</text>
</comment>
<keyword evidence="2" id="KW-0539">Nucleus</keyword>
<dbReference type="VEuPathDB" id="FungiDB:AeMF1_009469"/>
<dbReference type="EMBL" id="VJMJ01000009">
    <property type="protein sequence ID" value="KAF0744590.1"/>
    <property type="molecule type" value="Genomic_DNA"/>
</dbReference>
<feature type="domain" description="CCT" evidence="3">
    <location>
        <begin position="239"/>
        <end position="281"/>
    </location>
</feature>
<reference evidence="4 5" key="1">
    <citation type="submission" date="2019-07" db="EMBL/GenBank/DDBJ databases">
        <title>Genomics analysis of Aphanomyces spp. identifies a new class of oomycete effector associated with host adaptation.</title>
        <authorList>
            <person name="Gaulin E."/>
        </authorList>
    </citation>
    <scope>NUCLEOTIDE SEQUENCE [LARGE SCALE GENOMIC DNA]</scope>
    <source>
        <strain evidence="4 5">ATCC 201684</strain>
    </source>
</reference>
<accession>A0A6G0XVA4</accession>
<evidence type="ECO:0000313" key="5">
    <source>
        <dbReference type="Proteomes" id="UP000481153"/>
    </source>
</evidence>
<dbReference type="InterPro" id="IPR010402">
    <property type="entry name" value="CCT_domain"/>
</dbReference>
<dbReference type="Pfam" id="PF06203">
    <property type="entry name" value="CCT"/>
    <property type="match status" value="1"/>
</dbReference>
<dbReference type="PROSITE" id="PS51017">
    <property type="entry name" value="CCT"/>
    <property type="match status" value="1"/>
</dbReference>
<keyword evidence="5" id="KW-1185">Reference proteome</keyword>
<protein>
    <recommendedName>
        <fullName evidence="3">CCT domain-containing protein</fullName>
    </recommendedName>
</protein>